<dbReference type="OrthoDB" id="45073at2759"/>
<proteinExistence type="predicted"/>
<dbReference type="EMBL" id="CAACVS010000089">
    <property type="protein sequence ID" value="VEU36428.1"/>
    <property type="molecule type" value="Genomic_DNA"/>
</dbReference>
<feature type="region of interest" description="Disordered" evidence="1">
    <location>
        <begin position="1"/>
        <end position="49"/>
    </location>
</feature>
<reference evidence="2 3" key="1">
    <citation type="submission" date="2019-01" db="EMBL/GenBank/DDBJ databases">
        <authorList>
            <person name="Ferrante I. M."/>
        </authorList>
    </citation>
    <scope>NUCLEOTIDE SEQUENCE [LARGE SCALE GENOMIC DNA]</scope>
    <source>
        <strain evidence="2 3">B856</strain>
    </source>
</reference>
<protein>
    <submittedName>
        <fullName evidence="2">Uncharacterized protein</fullName>
    </submittedName>
</protein>
<dbReference type="AlphaFoldDB" id="A0A448Z323"/>
<feature type="compositionally biased region" description="Basic and acidic residues" evidence="1">
    <location>
        <begin position="166"/>
        <end position="188"/>
    </location>
</feature>
<sequence>MVVGDGSRRRSSRLEAGQKRKRPGGLGAAADGATFHRPRATGSAAQQDCGILPSDGDLYGGGHYLEAASSNETPQGRAVLEAALRFGTGGTLPFCPCKRGYKPVSEGPPPRRMVACSFHEAARRKRLARDKGKLRGGEADPSELFWSPKLSSEESRAELPPPPGSSREKAREKSSEKGDGQHDTKTAT</sequence>
<organism evidence="2 3">
    <name type="scientific">Pseudo-nitzschia multistriata</name>
    <dbReference type="NCBI Taxonomy" id="183589"/>
    <lineage>
        <taxon>Eukaryota</taxon>
        <taxon>Sar</taxon>
        <taxon>Stramenopiles</taxon>
        <taxon>Ochrophyta</taxon>
        <taxon>Bacillariophyta</taxon>
        <taxon>Bacillariophyceae</taxon>
        <taxon>Bacillariophycidae</taxon>
        <taxon>Bacillariales</taxon>
        <taxon>Bacillariaceae</taxon>
        <taxon>Pseudo-nitzschia</taxon>
    </lineage>
</organism>
<accession>A0A448Z323</accession>
<keyword evidence="3" id="KW-1185">Reference proteome</keyword>
<feature type="compositionally biased region" description="Basic and acidic residues" evidence="1">
    <location>
        <begin position="1"/>
        <end position="18"/>
    </location>
</feature>
<name>A0A448Z323_9STRA</name>
<feature type="region of interest" description="Disordered" evidence="1">
    <location>
        <begin position="125"/>
        <end position="188"/>
    </location>
</feature>
<feature type="compositionally biased region" description="Basic and acidic residues" evidence="1">
    <location>
        <begin position="129"/>
        <end position="138"/>
    </location>
</feature>
<dbReference type="Proteomes" id="UP000291116">
    <property type="component" value="Unassembled WGS sequence"/>
</dbReference>
<evidence type="ECO:0000313" key="3">
    <source>
        <dbReference type="Proteomes" id="UP000291116"/>
    </source>
</evidence>
<gene>
    <name evidence="2" type="ORF">PSNMU_V1.4_AUG-EV-PASAV3_0031840</name>
</gene>
<evidence type="ECO:0000313" key="2">
    <source>
        <dbReference type="EMBL" id="VEU36428.1"/>
    </source>
</evidence>
<evidence type="ECO:0000256" key="1">
    <source>
        <dbReference type="SAM" id="MobiDB-lite"/>
    </source>
</evidence>